<name>A0AAN4UPS0_9RHOB</name>
<organism evidence="1 2">
    <name type="scientific">Allgaiera indica</name>
    <dbReference type="NCBI Taxonomy" id="765699"/>
    <lineage>
        <taxon>Bacteria</taxon>
        <taxon>Pseudomonadati</taxon>
        <taxon>Pseudomonadota</taxon>
        <taxon>Alphaproteobacteria</taxon>
        <taxon>Rhodobacterales</taxon>
        <taxon>Paracoccaceae</taxon>
        <taxon>Allgaiera</taxon>
    </lineage>
</organism>
<evidence type="ECO:0000313" key="1">
    <source>
        <dbReference type="EMBL" id="GHD99999.1"/>
    </source>
</evidence>
<dbReference type="Proteomes" id="UP000634647">
    <property type="component" value="Unassembled WGS sequence"/>
</dbReference>
<comment type="caution">
    <text evidence="1">The sequence shown here is derived from an EMBL/GenBank/DDBJ whole genome shotgun (WGS) entry which is preliminary data.</text>
</comment>
<accession>A0AAN4UPS0</accession>
<evidence type="ECO:0000313" key="2">
    <source>
        <dbReference type="Proteomes" id="UP000634647"/>
    </source>
</evidence>
<dbReference type="RefSeq" id="WP_244520960.1">
    <property type="nucleotide sequence ID" value="NZ_BNAB01000003.1"/>
</dbReference>
<protein>
    <submittedName>
        <fullName evidence="1">Uncharacterized protein</fullName>
    </submittedName>
</protein>
<reference evidence="1" key="2">
    <citation type="submission" date="2023-06" db="EMBL/GenBank/DDBJ databases">
        <authorList>
            <person name="Sun Q."/>
            <person name="Zhou Y."/>
        </authorList>
    </citation>
    <scope>NUCLEOTIDE SEQUENCE</scope>
    <source>
        <strain evidence="1">CGMCC 1.10859</strain>
    </source>
</reference>
<reference evidence="1" key="1">
    <citation type="journal article" date="2014" name="Int. J. Syst. Evol. Microbiol.">
        <title>Complete genome sequence of Corynebacterium casei LMG S-19264T (=DSM 44701T), isolated from a smear-ripened cheese.</title>
        <authorList>
            <consortium name="US DOE Joint Genome Institute (JGI-PGF)"/>
            <person name="Walter F."/>
            <person name="Albersmeier A."/>
            <person name="Kalinowski J."/>
            <person name="Ruckert C."/>
        </authorList>
    </citation>
    <scope>NUCLEOTIDE SEQUENCE</scope>
    <source>
        <strain evidence="1">CGMCC 1.10859</strain>
    </source>
</reference>
<proteinExistence type="predicted"/>
<gene>
    <name evidence="1" type="ORF">GCM10008024_09960</name>
</gene>
<dbReference type="EMBL" id="BNAB01000003">
    <property type="protein sequence ID" value="GHD99999.1"/>
    <property type="molecule type" value="Genomic_DNA"/>
</dbReference>
<sequence length="77" mass="8799">MMPSKSDLEGWVLDAVRENGGEASVLQVAQSIWRTHEQDLKMSGDLFYTWQYDMRWAAQNLRGAGKLVLSGRNWALK</sequence>
<dbReference type="AlphaFoldDB" id="A0AAN4UPS0"/>